<keyword evidence="2" id="KW-1185">Reference proteome</keyword>
<dbReference type="EMBL" id="VSRR010017437">
    <property type="protein sequence ID" value="MPC60366.1"/>
    <property type="molecule type" value="Genomic_DNA"/>
</dbReference>
<proteinExistence type="predicted"/>
<dbReference type="AlphaFoldDB" id="A0A5B7GRW4"/>
<protein>
    <submittedName>
        <fullName evidence="1">Uncharacterized protein</fullName>
    </submittedName>
</protein>
<accession>A0A5B7GRW4</accession>
<comment type="caution">
    <text evidence="1">The sequence shown here is derived from an EMBL/GenBank/DDBJ whole genome shotgun (WGS) entry which is preliminary data.</text>
</comment>
<reference evidence="1 2" key="1">
    <citation type="submission" date="2019-05" db="EMBL/GenBank/DDBJ databases">
        <title>Another draft genome of Portunus trituberculatus and its Hox gene families provides insights of decapod evolution.</title>
        <authorList>
            <person name="Jeong J.-H."/>
            <person name="Song I."/>
            <person name="Kim S."/>
            <person name="Choi T."/>
            <person name="Kim D."/>
            <person name="Ryu S."/>
            <person name="Kim W."/>
        </authorList>
    </citation>
    <scope>NUCLEOTIDE SEQUENCE [LARGE SCALE GENOMIC DNA]</scope>
    <source>
        <tissue evidence="1">Muscle</tissue>
    </source>
</reference>
<name>A0A5B7GRW4_PORTR</name>
<gene>
    <name evidence="1" type="ORF">E2C01_054409</name>
</gene>
<dbReference type="Proteomes" id="UP000324222">
    <property type="component" value="Unassembled WGS sequence"/>
</dbReference>
<evidence type="ECO:0000313" key="1">
    <source>
        <dbReference type="EMBL" id="MPC60366.1"/>
    </source>
</evidence>
<evidence type="ECO:0000313" key="2">
    <source>
        <dbReference type="Proteomes" id="UP000324222"/>
    </source>
</evidence>
<organism evidence="1 2">
    <name type="scientific">Portunus trituberculatus</name>
    <name type="common">Swimming crab</name>
    <name type="synonym">Neptunus trituberculatus</name>
    <dbReference type="NCBI Taxonomy" id="210409"/>
    <lineage>
        <taxon>Eukaryota</taxon>
        <taxon>Metazoa</taxon>
        <taxon>Ecdysozoa</taxon>
        <taxon>Arthropoda</taxon>
        <taxon>Crustacea</taxon>
        <taxon>Multicrustacea</taxon>
        <taxon>Malacostraca</taxon>
        <taxon>Eumalacostraca</taxon>
        <taxon>Eucarida</taxon>
        <taxon>Decapoda</taxon>
        <taxon>Pleocyemata</taxon>
        <taxon>Brachyura</taxon>
        <taxon>Eubrachyura</taxon>
        <taxon>Portunoidea</taxon>
        <taxon>Portunidae</taxon>
        <taxon>Portuninae</taxon>
        <taxon>Portunus</taxon>
    </lineage>
</organism>
<sequence length="119" mass="13040">MNNVYRIIIEHFCEYWSSQSSVGGYVCTLQLIDSPKRSSGLTMAMAGRSAVPLLILLCLATEGSEVHRTTCCTLLLACLSSLLTSASWLSSSFQGRSLLEEEVDNEVRHLGVSREIVPT</sequence>